<dbReference type="Pfam" id="PF00664">
    <property type="entry name" value="ABC_membrane"/>
    <property type="match status" value="2"/>
</dbReference>
<feature type="domain" description="ABC transporter" evidence="11">
    <location>
        <begin position="503"/>
        <end position="736"/>
    </location>
</feature>
<keyword evidence="13" id="KW-0378">Hydrolase</keyword>
<protein>
    <submittedName>
        <fullName evidence="13">p-loop containing nucleoside triphosphate hydrolase protein</fullName>
    </submittedName>
</protein>
<dbReference type="GO" id="GO:0000329">
    <property type="term" value="C:fungal-type vacuole membrane"/>
    <property type="evidence" value="ECO:0007669"/>
    <property type="project" value="UniProtKB-ARBA"/>
</dbReference>
<dbReference type="InterPro" id="IPR003439">
    <property type="entry name" value="ABC_transporter-like_ATP-bd"/>
</dbReference>
<evidence type="ECO:0000256" key="1">
    <source>
        <dbReference type="ARBA" id="ARBA00004128"/>
    </source>
</evidence>
<feature type="transmembrane region" description="Helical" evidence="10">
    <location>
        <begin position="381"/>
        <end position="402"/>
    </location>
</feature>
<dbReference type="EMBL" id="LXPE01000105">
    <property type="protein sequence ID" value="OBA25436.1"/>
    <property type="molecule type" value="Genomic_DNA"/>
</dbReference>
<feature type="transmembrane region" description="Helical" evidence="10">
    <location>
        <begin position="1106"/>
        <end position="1126"/>
    </location>
</feature>
<evidence type="ECO:0000313" key="13">
    <source>
        <dbReference type="EMBL" id="OBA25436.1"/>
    </source>
</evidence>
<evidence type="ECO:0000256" key="5">
    <source>
        <dbReference type="ARBA" id="ARBA00022741"/>
    </source>
</evidence>
<evidence type="ECO:0000256" key="3">
    <source>
        <dbReference type="ARBA" id="ARBA00022692"/>
    </source>
</evidence>
<organism evidence="13 14">
    <name type="scientific">Hanseniaspora valbyensis NRRL Y-1626</name>
    <dbReference type="NCBI Taxonomy" id="766949"/>
    <lineage>
        <taxon>Eukaryota</taxon>
        <taxon>Fungi</taxon>
        <taxon>Dikarya</taxon>
        <taxon>Ascomycota</taxon>
        <taxon>Saccharomycotina</taxon>
        <taxon>Saccharomycetes</taxon>
        <taxon>Saccharomycodales</taxon>
        <taxon>Saccharomycodaceae</taxon>
        <taxon>Hanseniaspora</taxon>
    </lineage>
</organism>
<evidence type="ECO:0000259" key="12">
    <source>
        <dbReference type="PROSITE" id="PS50929"/>
    </source>
</evidence>
<keyword evidence="6" id="KW-0067">ATP-binding</keyword>
<comment type="caution">
    <text evidence="13">The sequence shown here is derived from an EMBL/GenBank/DDBJ whole genome shotgun (WGS) entry which is preliminary data.</text>
</comment>
<accession>A0A1B7T9L3</accession>
<evidence type="ECO:0000256" key="8">
    <source>
        <dbReference type="ARBA" id="ARBA00023136"/>
    </source>
</evidence>
<keyword evidence="4" id="KW-0677">Repeat</keyword>
<dbReference type="FunFam" id="1.20.1560.10:FF:000013">
    <property type="entry name" value="ABC transporter C family member 2"/>
    <property type="match status" value="1"/>
</dbReference>
<feature type="domain" description="ABC transporter" evidence="11">
    <location>
        <begin position="1172"/>
        <end position="1434"/>
    </location>
</feature>
<dbReference type="PROSITE" id="PS50893">
    <property type="entry name" value="ABC_TRANSPORTER_2"/>
    <property type="match status" value="2"/>
</dbReference>
<feature type="transmembrane region" description="Helical" evidence="10">
    <location>
        <begin position="279"/>
        <end position="312"/>
    </location>
</feature>
<evidence type="ECO:0000256" key="9">
    <source>
        <dbReference type="SAM" id="MobiDB-lite"/>
    </source>
</evidence>
<dbReference type="InterPro" id="IPR027417">
    <property type="entry name" value="P-loop_NTPase"/>
</dbReference>
<dbReference type="SUPFAM" id="SSF90123">
    <property type="entry name" value="ABC transporter transmembrane region"/>
    <property type="match status" value="2"/>
</dbReference>
<dbReference type="InterPro" id="IPR050173">
    <property type="entry name" value="ABC_transporter_C-like"/>
</dbReference>
<gene>
    <name evidence="13" type="ORF">HANVADRAFT_27039</name>
</gene>
<dbReference type="SUPFAM" id="SSF52540">
    <property type="entry name" value="P-loop containing nucleoside triphosphate hydrolases"/>
    <property type="match status" value="2"/>
</dbReference>
<keyword evidence="5" id="KW-0547">Nucleotide-binding</keyword>
<keyword evidence="2" id="KW-0813">Transport</keyword>
<evidence type="ECO:0000256" key="6">
    <source>
        <dbReference type="ARBA" id="ARBA00022840"/>
    </source>
</evidence>
<feature type="region of interest" description="Disordered" evidence="9">
    <location>
        <begin position="741"/>
        <end position="760"/>
    </location>
</feature>
<feature type="compositionally biased region" description="Acidic residues" evidence="9">
    <location>
        <begin position="748"/>
        <end position="760"/>
    </location>
</feature>
<dbReference type="PROSITE" id="PS50929">
    <property type="entry name" value="ABC_TM1F"/>
    <property type="match status" value="2"/>
</dbReference>
<evidence type="ECO:0000259" key="11">
    <source>
        <dbReference type="PROSITE" id="PS50893"/>
    </source>
</evidence>
<feature type="transmembrane region" description="Helical" evidence="10">
    <location>
        <begin position="978"/>
        <end position="1008"/>
    </location>
</feature>
<keyword evidence="3 10" id="KW-0812">Transmembrane</keyword>
<dbReference type="GO" id="GO:0140359">
    <property type="term" value="F:ABC-type transporter activity"/>
    <property type="evidence" value="ECO:0007669"/>
    <property type="project" value="InterPro"/>
</dbReference>
<dbReference type="CDD" id="cd18580">
    <property type="entry name" value="ABC_6TM_ABCC_D2"/>
    <property type="match status" value="1"/>
</dbReference>
<dbReference type="InterPro" id="IPR003593">
    <property type="entry name" value="AAA+_ATPase"/>
</dbReference>
<dbReference type="Gene3D" id="3.40.50.300">
    <property type="entry name" value="P-loop containing nucleotide triphosphate hydrolases"/>
    <property type="match status" value="2"/>
</dbReference>
<dbReference type="Proteomes" id="UP000092321">
    <property type="component" value="Unassembled WGS sequence"/>
</dbReference>
<dbReference type="GO" id="GO:0016887">
    <property type="term" value="F:ATP hydrolysis activity"/>
    <property type="evidence" value="ECO:0007669"/>
    <property type="project" value="InterPro"/>
</dbReference>
<proteinExistence type="predicted"/>
<sequence length="1439" mass="164041">MFSCLVNLARTFQFLWFNGKYDLFKQKHTFLVISSLFLHSYALFYNLIYYTPIDEIRDHFNYLKTAHDIFPPINFMEDITFTWMNPIIYSVYKKGGIDNPYTMDLPPSNLNVENAYNDFMVKWDEKDDDSNEYKKNQGSKYYLFTTLLKLHFKLFFIAVAYNTFADYIRVLQPLIIRKILIFLELDENGVTEYPRIHLLSLGLYVCFLNILNSVLNNQFFIKVFEVGLKVKSSIGIAVYKKSLKLSFKSRSLKKTGDVMNLISVDALKIQRMFEQSQPLIGLPVIILTTLMSLYQILGLAAIPGLIIMLILVPLNSKLSTRLSAMFKKNMAFKDLRTKLITELLNNIKIVKIYNWQNPLIERLTKVREVDELGNYAHLNHFNALITFSWTMIPLLVACSSFLSYSMITHEPLTANIIFTSVSLFNLLQECVQQLPSLITLLIESKVSLGRVQDFLLFEELDNSFISYETRDTLKPLIEIQSCDFLWESFNSQKITSDNSKINTDQESLIVNNVPKIALKNINFKAYAGQLVTVIGRSGFSGKSTLLRSLLGIFPAKSADETREAKLIYRTSHNEYETIAYISQHPWLMNASIKDNITFGKKYNAKLYEKVISNGQLLPDLKIFPDGDQTIVGGQGVSCSFGQLVRINICRALYSQAEIYIFDDILSALDASVGQAIIDNVFNNFLKDKCVIFATNSMKVLKYSDVIYYLENGAISRVTKYQEIMDSNDDSTLNQIKELILEHDKSSNEDNDSEETSDTCEEIAQYSKEHLTANETLEFEDEMDCEPEDIEAEAENDDLPKIHRSLSNASLHPKRPLITTVNDNLKTKQNMEKMGKGKIKHQVYLTFLKNCGWRNVIYFLIFSTILQLSDVLQKLWLKHWSDIGEDSVTDLNHYVLIYFCLGLLGAVFESLRAVSLNVWCFLTASGNLHKQMLKSVVDSPMSFFETTKASIILNRFTSDISTIDEALEWCVSSTVRNTMLYICCIVIISISIPIWLLVNTCLIALYSYYQVRYVVLSRDLRRFWAISFSPIVASMEELINGVDFVKNYQQVKRFNYFNYENVQFNIDLMWSFRSTNRWIAIRLQSGSALVILFITIFAIIKKDIKASLIAFLMNYAVQISNALMWIIRASVAVETNSVSIERVIEFCQLTPEEPSVLKSDENLPKNWPQAGLIEFKNYSTTYRKNLDPSLRNLNFTISPGEKIAICGRSGSGKSTLTLALFRILEPLTGQILIDNVDISKVGLSALRSGISIIPQTGDGQVFEGTLRYNLDPFNAYPDERLLKALELSHLKPHMEKLSREDRFYGEQNPDSDPTALSEPVTTEELLNAKITDNGANLSVGTKQLLCLARALLSDNNILVLDEASAALDEVTDSLIQKTIKEEFKHKTVITIAHRLNTILSDSDRVMVLDKGALKEFESPTALIAKGQGLFYELCKKGGYI</sequence>
<dbReference type="Pfam" id="PF00005">
    <property type="entry name" value="ABC_tran"/>
    <property type="match status" value="2"/>
</dbReference>
<dbReference type="InterPro" id="IPR036640">
    <property type="entry name" value="ABC1_TM_sf"/>
</dbReference>
<dbReference type="Gene3D" id="1.20.1560.10">
    <property type="entry name" value="ABC transporter type 1, transmembrane domain"/>
    <property type="match status" value="2"/>
</dbReference>
<name>A0A1B7T9L3_9ASCO</name>
<dbReference type="InterPro" id="IPR044746">
    <property type="entry name" value="ABCC_6TM_D1"/>
</dbReference>
<feature type="transmembrane region" description="Helical" evidence="10">
    <location>
        <begin position="196"/>
        <end position="215"/>
    </location>
</feature>
<keyword evidence="8 10" id="KW-0472">Membrane</keyword>
<evidence type="ECO:0000256" key="4">
    <source>
        <dbReference type="ARBA" id="ARBA00022737"/>
    </source>
</evidence>
<keyword evidence="7 10" id="KW-1133">Transmembrane helix</keyword>
<keyword evidence="14" id="KW-1185">Reference proteome</keyword>
<evidence type="ECO:0000256" key="10">
    <source>
        <dbReference type="SAM" id="Phobius"/>
    </source>
</evidence>
<feature type="transmembrane region" description="Helical" evidence="10">
    <location>
        <begin position="30"/>
        <end position="50"/>
    </location>
</feature>
<evidence type="ECO:0000256" key="7">
    <source>
        <dbReference type="ARBA" id="ARBA00022989"/>
    </source>
</evidence>
<dbReference type="PANTHER" id="PTHR24223">
    <property type="entry name" value="ATP-BINDING CASSETTE SUB-FAMILY C"/>
    <property type="match status" value="1"/>
</dbReference>
<feature type="transmembrane region" description="Helical" evidence="10">
    <location>
        <begin position="1078"/>
        <end position="1099"/>
    </location>
</feature>
<dbReference type="PROSITE" id="PS00211">
    <property type="entry name" value="ABC_TRANSPORTER_1"/>
    <property type="match status" value="1"/>
</dbReference>
<dbReference type="SMART" id="SM00382">
    <property type="entry name" value="AAA"/>
    <property type="match status" value="2"/>
</dbReference>
<evidence type="ECO:0000313" key="14">
    <source>
        <dbReference type="Proteomes" id="UP000092321"/>
    </source>
</evidence>
<dbReference type="InterPro" id="IPR044726">
    <property type="entry name" value="ABCC_6TM_D2"/>
</dbReference>
<dbReference type="InterPro" id="IPR017871">
    <property type="entry name" value="ABC_transporter-like_CS"/>
</dbReference>
<dbReference type="GO" id="GO:0005524">
    <property type="term" value="F:ATP binding"/>
    <property type="evidence" value="ECO:0007669"/>
    <property type="project" value="UniProtKB-KW"/>
</dbReference>
<dbReference type="FunFam" id="3.40.50.300:FF:000565">
    <property type="entry name" value="ABC bile acid transporter"/>
    <property type="match status" value="1"/>
</dbReference>
<feature type="domain" description="ABC transmembrane type-1" evidence="12">
    <location>
        <begin position="859"/>
        <end position="1134"/>
    </location>
</feature>
<dbReference type="CDD" id="cd03244">
    <property type="entry name" value="ABCC_MRP_domain2"/>
    <property type="match status" value="1"/>
</dbReference>
<comment type="subcellular location">
    <subcellularLocation>
        <location evidence="1">Vacuole membrane</location>
        <topology evidence="1">Multi-pass membrane protein</topology>
    </subcellularLocation>
</comment>
<dbReference type="PANTHER" id="PTHR24223:SF443">
    <property type="entry name" value="MULTIDRUG-RESISTANCE LIKE PROTEIN 1, ISOFORM I"/>
    <property type="match status" value="1"/>
</dbReference>
<dbReference type="CDD" id="cd18579">
    <property type="entry name" value="ABC_6TM_ABCC_D1"/>
    <property type="match status" value="1"/>
</dbReference>
<dbReference type="OrthoDB" id="6500128at2759"/>
<evidence type="ECO:0000256" key="2">
    <source>
        <dbReference type="ARBA" id="ARBA00022448"/>
    </source>
</evidence>
<feature type="transmembrane region" description="Helical" evidence="10">
    <location>
        <begin position="895"/>
        <end position="921"/>
    </location>
</feature>
<dbReference type="InterPro" id="IPR011527">
    <property type="entry name" value="ABC1_TM_dom"/>
</dbReference>
<reference evidence="14" key="1">
    <citation type="journal article" date="2016" name="Proc. Natl. Acad. Sci. U.S.A.">
        <title>Comparative genomics of biotechnologically important yeasts.</title>
        <authorList>
            <person name="Riley R."/>
            <person name="Haridas S."/>
            <person name="Wolfe K.H."/>
            <person name="Lopes M.R."/>
            <person name="Hittinger C.T."/>
            <person name="Goeker M."/>
            <person name="Salamov A.A."/>
            <person name="Wisecaver J.H."/>
            <person name="Long T.M."/>
            <person name="Calvey C.H."/>
            <person name="Aerts A.L."/>
            <person name="Barry K.W."/>
            <person name="Choi C."/>
            <person name="Clum A."/>
            <person name="Coughlan A.Y."/>
            <person name="Deshpande S."/>
            <person name="Douglass A.P."/>
            <person name="Hanson S.J."/>
            <person name="Klenk H.-P."/>
            <person name="LaButti K.M."/>
            <person name="Lapidus A."/>
            <person name="Lindquist E.A."/>
            <person name="Lipzen A.M."/>
            <person name="Meier-Kolthoff J.P."/>
            <person name="Ohm R.A."/>
            <person name="Otillar R.P."/>
            <person name="Pangilinan J.L."/>
            <person name="Peng Y."/>
            <person name="Rokas A."/>
            <person name="Rosa C.A."/>
            <person name="Scheuner C."/>
            <person name="Sibirny A.A."/>
            <person name="Slot J.C."/>
            <person name="Stielow J.B."/>
            <person name="Sun H."/>
            <person name="Kurtzman C.P."/>
            <person name="Blackwell M."/>
            <person name="Grigoriev I.V."/>
            <person name="Jeffries T.W."/>
        </authorList>
    </citation>
    <scope>NUCLEOTIDE SEQUENCE [LARGE SCALE GENOMIC DNA]</scope>
    <source>
        <strain evidence="14">NRRL Y-1626</strain>
    </source>
</reference>
<feature type="domain" description="ABC transmembrane type-1" evidence="12">
    <location>
        <begin position="156"/>
        <end position="443"/>
    </location>
</feature>